<feature type="transmembrane region" description="Helical" evidence="18">
    <location>
        <begin position="420"/>
        <end position="443"/>
    </location>
</feature>
<feature type="compositionally biased region" description="Low complexity" evidence="17">
    <location>
        <begin position="137"/>
        <end position="153"/>
    </location>
</feature>
<evidence type="ECO:0000256" key="14">
    <source>
        <dbReference type="ARBA" id="ARBA00023209"/>
    </source>
</evidence>
<evidence type="ECO:0000256" key="3">
    <source>
        <dbReference type="ARBA" id="ARBA00005119"/>
    </source>
</evidence>
<evidence type="ECO:0000256" key="2">
    <source>
        <dbReference type="ARBA" id="ARBA00004141"/>
    </source>
</evidence>
<evidence type="ECO:0000256" key="15">
    <source>
        <dbReference type="ARBA" id="ARBA00023264"/>
    </source>
</evidence>
<comment type="subcellular location">
    <subcellularLocation>
        <location evidence="2">Membrane</location>
        <topology evidence="2">Multi-pass membrane protein</topology>
    </subcellularLocation>
</comment>
<evidence type="ECO:0000256" key="11">
    <source>
        <dbReference type="ARBA" id="ARBA00022989"/>
    </source>
</evidence>
<evidence type="ECO:0000256" key="8">
    <source>
        <dbReference type="ARBA" id="ARBA00022679"/>
    </source>
</evidence>
<keyword evidence="13 18" id="KW-0472">Membrane</keyword>
<dbReference type="InterPro" id="IPR016720">
    <property type="entry name" value="PC_Trfase_euk"/>
</dbReference>
<dbReference type="PANTHER" id="PTHR13773:SF8">
    <property type="entry name" value="PHOSPHATIDATE CYTIDYLYLTRANSFERASE, PHOTORECEPTOR-SPECIFIC"/>
    <property type="match status" value="1"/>
</dbReference>
<evidence type="ECO:0000256" key="13">
    <source>
        <dbReference type="ARBA" id="ARBA00023136"/>
    </source>
</evidence>
<evidence type="ECO:0000256" key="16">
    <source>
        <dbReference type="RuleBase" id="RU003938"/>
    </source>
</evidence>
<sequence length="622" mass="68141">MPAAKSRGAGGGSTQGLNSAGLGHDNASRNRNAITAASMSSPLSVVLSSSDSPTDFAMKPQKGSLVAREEEEDATPADNRPTNGRHLHRRNSNSSTTSTASSNSNSAASIEPKSKSKLSSIAVAAGSFSKTTKIKRPSSANSSLLPSPLSSMLRKSKSAVNTDSNDLGGGIQNTTNGSGIRSRSSAPASPFQPHLNYSPHTNLQPHSYNEQPPASTLLVDQPSSAKWKNWWVRTFWTIIMISGFISILMAGHVWVTALVFAIQIIVYREVISIGILPSKERHLPWFRSLHWYFLASTNYFLYGESIIHYFKPYVFVDAFLMPLATHHRFISFLLYCLGLVNFVLNLKKGNYKFQFSHFCWTHMSLLLIVVQSHFIINNVFEGLIWFVLPVSLVICNDIMAYICGFFWGRTPLIRLSPKKTWEGFVGGLLMTFVFAFFISAALASGSYMTCPMENFQTHVNSGLTCPINPVFVPQSFPIPPALTALIRWITLPSSVLFPSLFSSPPVIRSVLIMPLQFHALLLAAFASLIAPFGGFFASGVKRAFKIKDFGDSIPGHGGLTDRMDCQFIMGVFSSIYFQSFIGTKGITVGMLLQSAVSYLSITEQLELHARLGQYLAGQGVEV</sequence>
<comment type="similarity">
    <text evidence="5 16">Belongs to the CDS family.</text>
</comment>
<keyword evidence="8 16" id="KW-0808">Transferase</keyword>
<keyword evidence="20" id="KW-1185">Reference proteome</keyword>
<dbReference type="EMBL" id="JAFCIX010000379">
    <property type="protein sequence ID" value="KAH6592482.1"/>
    <property type="molecule type" value="Genomic_DNA"/>
</dbReference>
<evidence type="ECO:0000313" key="20">
    <source>
        <dbReference type="Proteomes" id="UP001648503"/>
    </source>
</evidence>
<keyword evidence="7" id="KW-0444">Lipid biosynthesis</keyword>
<evidence type="ECO:0000256" key="9">
    <source>
        <dbReference type="ARBA" id="ARBA00022692"/>
    </source>
</evidence>
<evidence type="ECO:0000256" key="17">
    <source>
        <dbReference type="SAM" id="MobiDB-lite"/>
    </source>
</evidence>
<evidence type="ECO:0000256" key="1">
    <source>
        <dbReference type="ARBA" id="ARBA00001698"/>
    </source>
</evidence>
<evidence type="ECO:0000256" key="10">
    <source>
        <dbReference type="ARBA" id="ARBA00022695"/>
    </source>
</evidence>
<comment type="pathway">
    <text evidence="3 16">Phospholipid metabolism; CDP-diacylglycerol biosynthesis; CDP-diacylglycerol from sn-glycerol 3-phosphate: step 3/3.</text>
</comment>
<feature type="region of interest" description="Disordered" evidence="17">
    <location>
        <begin position="130"/>
        <end position="196"/>
    </location>
</feature>
<reference evidence="19 20" key="1">
    <citation type="submission" date="2021-02" db="EMBL/GenBank/DDBJ databases">
        <title>Variation within the Batrachochytrium salamandrivorans European outbreak.</title>
        <authorList>
            <person name="Kelly M."/>
            <person name="Pasmans F."/>
            <person name="Shea T.P."/>
            <person name="Munoz J.F."/>
            <person name="Carranza S."/>
            <person name="Cuomo C.A."/>
            <person name="Martel A."/>
        </authorList>
    </citation>
    <scope>NUCLEOTIDE SEQUENCE [LARGE SCALE GENOMIC DNA]</scope>
    <source>
        <strain evidence="19 20">AMFP18/2</strain>
    </source>
</reference>
<evidence type="ECO:0000256" key="7">
    <source>
        <dbReference type="ARBA" id="ARBA00022516"/>
    </source>
</evidence>
<dbReference type="InterPro" id="IPR000374">
    <property type="entry name" value="PC_trans"/>
</dbReference>
<keyword evidence="10 16" id="KW-0548">Nucleotidyltransferase</keyword>
<protein>
    <recommendedName>
        <fullName evidence="6 16">Phosphatidate cytidylyltransferase</fullName>
        <ecNumber evidence="6 16">2.7.7.41</ecNumber>
    </recommendedName>
</protein>
<feature type="region of interest" description="Disordered" evidence="17">
    <location>
        <begin position="1"/>
        <end position="117"/>
    </location>
</feature>
<evidence type="ECO:0000256" key="12">
    <source>
        <dbReference type="ARBA" id="ARBA00023098"/>
    </source>
</evidence>
<evidence type="ECO:0000313" key="19">
    <source>
        <dbReference type="EMBL" id="KAH6592482.1"/>
    </source>
</evidence>
<keyword evidence="11 18" id="KW-1133">Transmembrane helix</keyword>
<feature type="compositionally biased region" description="Polar residues" evidence="17">
    <location>
        <begin position="172"/>
        <end position="187"/>
    </location>
</feature>
<feature type="compositionally biased region" description="Low complexity" evidence="17">
    <location>
        <begin position="92"/>
        <end position="109"/>
    </location>
</feature>
<comment type="caution">
    <text evidence="19">The sequence shown here is derived from an EMBL/GenBank/DDBJ whole genome shotgun (WGS) entry which is preliminary data.</text>
</comment>
<dbReference type="EC" id="2.7.7.41" evidence="6 16"/>
<keyword evidence="15" id="KW-1208">Phospholipid metabolism</keyword>
<gene>
    <name evidence="19" type="ORF">BASA50_008098</name>
</gene>
<name>A0ABQ8F590_9FUNG</name>
<feature type="transmembrane region" description="Helical" evidence="18">
    <location>
        <begin position="358"/>
        <end position="376"/>
    </location>
</feature>
<evidence type="ECO:0000256" key="6">
    <source>
        <dbReference type="ARBA" id="ARBA00012487"/>
    </source>
</evidence>
<evidence type="ECO:0000256" key="18">
    <source>
        <dbReference type="SAM" id="Phobius"/>
    </source>
</evidence>
<keyword evidence="12" id="KW-0443">Lipid metabolism</keyword>
<proteinExistence type="inferred from homology"/>
<keyword evidence="14" id="KW-0594">Phospholipid biosynthesis</keyword>
<dbReference type="Pfam" id="PF01148">
    <property type="entry name" value="CTP_transf_1"/>
    <property type="match status" value="1"/>
</dbReference>
<keyword evidence="9 16" id="KW-0812">Transmembrane</keyword>
<dbReference type="Proteomes" id="UP001648503">
    <property type="component" value="Unassembled WGS sequence"/>
</dbReference>
<evidence type="ECO:0000256" key="4">
    <source>
        <dbReference type="ARBA" id="ARBA00005189"/>
    </source>
</evidence>
<evidence type="ECO:0000256" key="5">
    <source>
        <dbReference type="ARBA" id="ARBA00010185"/>
    </source>
</evidence>
<feature type="transmembrane region" description="Helical" evidence="18">
    <location>
        <begin position="382"/>
        <end position="408"/>
    </location>
</feature>
<accession>A0ABQ8F590</accession>
<dbReference type="PROSITE" id="PS01315">
    <property type="entry name" value="CDS"/>
    <property type="match status" value="1"/>
</dbReference>
<feature type="transmembrane region" description="Helical" evidence="18">
    <location>
        <begin position="515"/>
        <end position="537"/>
    </location>
</feature>
<comment type="catalytic activity">
    <reaction evidence="1 16">
        <text>a 1,2-diacyl-sn-glycero-3-phosphate + CTP + H(+) = a CDP-1,2-diacyl-sn-glycerol + diphosphate</text>
        <dbReference type="Rhea" id="RHEA:16229"/>
        <dbReference type="ChEBI" id="CHEBI:15378"/>
        <dbReference type="ChEBI" id="CHEBI:33019"/>
        <dbReference type="ChEBI" id="CHEBI:37563"/>
        <dbReference type="ChEBI" id="CHEBI:58332"/>
        <dbReference type="ChEBI" id="CHEBI:58608"/>
        <dbReference type="EC" id="2.7.7.41"/>
    </reaction>
</comment>
<feature type="compositionally biased region" description="Low complexity" evidence="17">
    <location>
        <begin position="38"/>
        <end position="53"/>
    </location>
</feature>
<feature type="transmembrane region" description="Helical" evidence="18">
    <location>
        <begin position="329"/>
        <end position="346"/>
    </location>
</feature>
<organism evidence="19 20">
    <name type="scientific">Batrachochytrium salamandrivorans</name>
    <dbReference type="NCBI Taxonomy" id="1357716"/>
    <lineage>
        <taxon>Eukaryota</taxon>
        <taxon>Fungi</taxon>
        <taxon>Fungi incertae sedis</taxon>
        <taxon>Chytridiomycota</taxon>
        <taxon>Chytridiomycota incertae sedis</taxon>
        <taxon>Chytridiomycetes</taxon>
        <taxon>Rhizophydiales</taxon>
        <taxon>Rhizophydiales incertae sedis</taxon>
        <taxon>Batrachochytrium</taxon>
    </lineage>
</organism>
<feature type="transmembrane region" description="Helical" evidence="18">
    <location>
        <begin position="289"/>
        <end position="309"/>
    </location>
</feature>
<comment type="pathway">
    <text evidence="4">Lipid metabolism.</text>
</comment>
<dbReference type="PANTHER" id="PTHR13773">
    <property type="entry name" value="PHOSPHATIDATE CYTIDYLYLTRANSFERASE"/>
    <property type="match status" value="1"/>
</dbReference>